<evidence type="ECO:0000256" key="1">
    <source>
        <dbReference type="SAM" id="MobiDB-lite"/>
    </source>
</evidence>
<evidence type="ECO:0000313" key="2">
    <source>
        <dbReference type="EMBL" id="KAK4885393.1"/>
    </source>
</evidence>
<organism evidence="2 3">
    <name type="scientific">Aquatica leii</name>
    <dbReference type="NCBI Taxonomy" id="1421715"/>
    <lineage>
        <taxon>Eukaryota</taxon>
        <taxon>Metazoa</taxon>
        <taxon>Ecdysozoa</taxon>
        <taxon>Arthropoda</taxon>
        <taxon>Hexapoda</taxon>
        <taxon>Insecta</taxon>
        <taxon>Pterygota</taxon>
        <taxon>Neoptera</taxon>
        <taxon>Endopterygota</taxon>
        <taxon>Coleoptera</taxon>
        <taxon>Polyphaga</taxon>
        <taxon>Elateriformia</taxon>
        <taxon>Elateroidea</taxon>
        <taxon>Lampyridae</taxon>
        <taxon>Luciolinae</taxon>
        <taxon>Aquatica</taxon>
    </lineage>
</organism>
<dbReference type="PANTHER" id="PTHR33173:SF2">
    <property type="entry name" value="MYND-TYPE DOMAIN-CONTAINING PROTEIN"/>
    <property type="match status" value="1"/>
</dbReference>
<accession>A0AAN7QN05</accession>
<reference evidence="3" key="1">
    <citation type="submission" date="2023-01" db="EMBL/GenBank/DDBJ databases">
        <title>Key to firefly adult light organ development and bioluminescence: homeobox transcription factors regulate luciferase expression and transportation to peroxisome.</title>
        <authorList>
            <person name="Fu X."/>
        </authorList>
    </citation>
    <scope>NUCLEOTIDE SEQUENCE [LARGE SCALE GENOMIC DNA]</scope>
</reference>
<sequence>MSEAHITEIEQFAKKVLPDLLEKEEMYKFYGIYAKKPDLLKIQTGHKILLQQFISSCKVSLALTNSSRSKRRFVSVHSAHTSAISDKKKKIDKSTTKKATRKAICTIVNNERARNDEVDSSKYTEEDDDSLPAQSQEDKNKTFSQIAGIVSNYVKKFCNEYLRKIEKKTKPTSSKPVLWQKNIETIELDKELNNPGSLTNILDLEKDLEFLSEGTADKTIIGQVTCVDKVVTNSSVTDPHTTSKKTKSINRTERQHNKLSFAGLDPAQTKITEFYKICERVQLEIDKDPVITETFNRYHQIIGLNQEHVTASPPFLEMLKETEIANFKHRKHGSRFSELLKLFSLYLFIVGGRLTYELLYSNLSGALPSITTLNRLLDEGSKIVEGVPRFLELKNYLIKRNYRLQVFISEDQTAIIRRIYYDPKINEMVGFVLPVSEKTGFPITKKFPVCSLTDIKNAFDNEEM</sequence>
<dbReference type="AlphaFoldDB" id="A0AAN7QN05"/>
<dbReference type="Proteomes" id="UP001353858">
    <property type="component" value="Unassembled WGS sequence"/>
</dbReference>
<proteinExistence type="predicted"/>
<gene>
    <name evidence="2" type="ORF">RN001_001664</name>
</gene>
<comment type="caution">
    <text evidence="2">The sequence shown here is derived from an EMBL/GenBank/DDBJ whole genome shotgun (WGS) entry which is preliminary data.</text>
</comment>
<feature type="region of interest" description="Disordered" evidence="1">
    <location>
        <begin position="116"/>
        <end position="139"/>
    </location>
</feature>
<name>A0AAN7QN05_9COLE</name>
<dbReference type="EMBL" id="JARPUR010000001">
    <property type="protein sequence ID" value="KAK4885393.1"/>
    <property type="molecule type" value="Genomic_DNA"/>
</dbReference>
<dbReference type="PANTHER" id="PTHR33173">
    <property type="match status" value="1"/>
</dbReference>
<evidence type="ECO:0000313" key="3">
    <source>
        <dbReference type="Proteomes" id="UP001353858"/>
    </source>
</evidence>
<protein>
    <submittedName>
        <fullName evidence="2">Uncharacterized protein</fullName>
    </submittedName>
</protein>
<keyword evidence="3" id="KW-1185">Reference proteome</keyword>